<protein>
    <submittedName>
        <fullName evidence="1">Uncharacterized protein</fullName>
    </submittedName>
</protein>
<reference evidence="1" key="1">
    <citation type="submission" date="2023-03" db="EMBL/GenBank/DDBJ databases">
        <authorList>
            <person name="Barcik Weissman S.N."/>
            <person name="Chang S."/>
            <person name="Chen D.A."/>
            <person name="Chew B."/>
            <person name="De Jesus J.L."/>
            <person name="Han M.T."/>
            <person name="Hsu T.-Y."/>
            <person name="Rivera W."/>
            <person name="Vu T.L."/>
            <person name="Garza D.R."/>
            <person name="Stephenson J.C."/>
            <person name="Zorawik M."/>
            <person name="Reddi K."/>
            <person name="Freise A.C."/>
            <person name="Furlong K.P."/>
            <person name="Rudner A.D."/>
            <person name="Beyer A.R."/>
            <person name="Chong R.A."/>
            <person name="Edgington N.P."/>
            <person name="Garcia Costas A.M."/>
            <person name="Gibb B.P."/>
            <person name="Klyczek K.K."/>
            <person name="Swerdlow S.J."/>
            <person name="Russell D.A."/>
            <person name="Jacobs-Sera D."/>
            <person name="Hatfull G.F."/>
        </authorList>
    </citation>
    <scope>NUCLEOTIDE SEQUENCE</scope>
</reference>
<keyword evidence="2" id="KW-1185">Reference proteome</keyword>
<accession>A0AA49IKY5</accession>
<evidence type="ECO:0000313" key="1">
    <source>
        <dbReference type="EMBL" id="WGH21401.1"/>
    </source>
</evidence>
<dbReference type="Proteomes" id="UP001240749">
    <property type="component" value="Segment"/>
</dbReference>
<organism evidence="1 2">
    <name type="scientific">Arthrobacter phage Emotion</name>
    <dbReference type="NCBI Taxonomy" id="3038361"/>
    <lineage>
        <taxon>Viruses</taxon>
        <taxon>Duplodnaviria</taxon>
        <taxon>Heunggongvirae</taxon>
        <taxon>Uroviricota</taxon>
        <taxon>Caudoviricetes</taxon>
        <taxon>Casidaviridae</taxon>
        <taxon>Emotionvirus</taxon>
        <taxon>Emotionvirus emotion</taxon>
    </lineage>
</organism>
<evidence type="ECO:0000313" key="2">
    <source>
        <dbReference type="Proteomes" id="UP001240749"/>
    </source>
</evidence>
<proteinExistence type="predicted"/>
<gene>
    <name evidence="1" type="primary">52</name>
    <name evidence="1" type="ORF">SEA_EMOTION_52</name>
</gene>
<sequence>MSADVAKIRPAGAYAPGPHMTHRVTVPGTGYVAYVNAAVTDLAKFIRDLERINGKRHPLVEVEVL</sequence>
<name>A0AA49IKY5_9CAUD</name>
<dbReference type="EMBL" id="OQ709216">
    <property type="protein sequence ID" value="WGH21401.1"/>
    <property type="molecule type" value="Genomic_DNA"/>
</dbReference>